<gene>
    <name evidence="1" type="ORF">SAY86_001349</name>
</gene>
<evidence type="ECO:0000313" key="2">
    <source>
        <dbReference type="Proteomes" id="UP001346149"/>
    </source>
</evidence>
<dbReference type="Proteomes" id="UP001346149">
    <property type="component" value="Unassembled WGS sequence"/>
</dbReference>
<sequence length="83" mass="9693">MDSVGGFPRGDKNGEEVDSVKQQLNKLQMCKMELQAQVKRGLMGTSLDYKLDDLWCQFLPMFVQLTLLRERVLRVVIEMRFLQ</sequence>
<dbReference type="EMBL" id="JAXQNO010000002">
    <property type="protein sequence ID" value="KAK4803146.1"/>
    <property type="molecule type" value="Genomic_DNA"/>
</dbReference>
<organism evidence="1 2">
    <name type="scientific">Trapa natans</name>
    <name type="common">Water chestnut</name>
    <dbReference type="NCBI Taxonomy" id="22666"/>
    <lineage>
        <taxon>Eukaryota</taxon>
        <taxon>Viridiplantae</taxon>
        <taxon>Streptophyta</taxon>
        <taxon>Embryophyta</taxon>
        <taxon>Tracheophyta</taxon>
        <taxon>Spermatophyta</taxon>
        <taxon>Magnoliopsida</taxon>
        <taxon>eudicotyledons</taxon>
        <taxon>Gunneridae</taxon>
        <taxon>Pentapetalae</taxon>
        <taxon>rosids</taxon>
        <taxon>malvids</taxon>
        <taxon>Myrtales</taxon>
        <taxon>Lythraceae</taxon>
        <taxon>Trapa</taxon>
    </lineage>
</organism>
<reference evidence="1 2" key="1">
    <citation type="journal article" date="2023" name="Hortic Res">
        <title>Pangenome of water caltrop reveals structural variations and asymmetric subgenome divergence after allopolyploidization.</title>
        <authorList>
            <person name="Zhang X."/>
            <person name="Chen Y."/>
            <person name="Wang L."/>
            <person name="Yuan Y."/>
            <person name="Fang M."/>
            <person name="Shi L."/>
            <person name="Lu R."/>
            <person name="Comes H.P."/>
            <person name="Ma Y."/>
            <person name="Chen Y."/>
            <person name="Huang G."/>
            <person name="Zhou Y."/>
            <person name="Zheng Z."/>
            <person name="Qiu Y."/>
        </authorList>
    </citation>
    <scope>NUCLEOTIDE SEQUENCE [LARGE SCALE GENOMIC DNA]</scope>
    <source>
        <strain evidence="1">F231</strain>
    </source>
</reference>
<accession>A0AAN7RMB5</accession>
<name>A0AAN7RMB5_TRANT</name>
<protein>
    <submittedName>
        <fullName evidence="1">Uncharacterized protein</fullName>
    </submittedName>
</protein>
<keyword evidence="2" id="KW-1185">Reference proteome</keyword>
<evidence type="ECO:0000313" key="1">
    <source>
        <dbReference type="EMBL" id="KAK4803146.1"/>
    </source>
</evidence>
<proteinExistence type="predicted"/>
<comment type="caution">
    <text evidence="1">The sequence shown here is derived from an EMBL/GenBank/DDBJ whole genome shotgun (WGS) entry which is preliminary data.</text>
</comment>
<dbReference type="AlphaFoldDB" id="A0AAN7RMB5"/>